<organism evidence="1 2">
    <name type="scientific">Amycolatopsis orientalis</name>
    <name type="common">Nocardia orientalis</name>
    <dbReference type="NCBI Taxonomy" id="31958"/>
    <lineage>
        <taxon>Bacteria</taxon>
        <taxon>Bacillati</taxon>
        <taxon>Actinomycetota</taxon>
        <taxon>Actinomycetes</taxon>
        <taxon>Pseudonocardiales</taxon>
        <taxon>Pseudonocardiaceae</taxon>
        <taxon>Amycolatopsis</taxon>
    </lineage>
</organism>
<dbReference type="STRING" id="31958.SD37_11705"/>
<dbReference type="RefSeq" id="WP_044851561.1">
    <property type="nucleotide sequence ID" value="NZ_CP016174.1"/>
</dbReference>
<proteinExistence type="predicted"/>
<sequence>MIDPAYFWVPPRLGSYGDEAIDLAAEAGRELDPEQERAVDAMLSFGPGGNWAALESAIVEARQNGKTDGVLLPVVLFDLFLMRPDRIVWTAHRFRTARDSFDAICTCIETTSILSSRVKKISYSHGEEAIELHNGALLEFLARSQGGGRGLKGKRVVMDEALILSADSMGTLMPTLSTRSDAQISYGSSAGKETSTHLHNLKVRGRAGGDPSLVWVEFCAPHGWEDPPCALGKKCPHTVGTLDCALDNEEFWAQANHTLGKRITHDYVRAERRALPPREFGRERLGWHESLVGGTKPISDKQWTDLIDIKSSPVDPVAIGIEVNNDRSSSAISVVGRRDDGLLHLEVIKSAPGVSWVPGDVVTLKEKWNPCVFVIDDRSEAASLLPDLKELGFKVRDRDPEKEPEPDELIVTTWASDLARACGSLYDAVTDTKTARHLNQPELNDSVKGAAWRPLGDARAWSRKNALTNPAPLISVTLALHGFLTYGPPPATQEFFGAWR</sequence>
<dbReference type="InterPro" id="IPR027417">
    <property type="entry name" value="P-loop_NTPase"/>
</dbReference>
<evidence type="ECO:0008006" key="3">
    <source>
        <dbReference type="Google" id="ProtNLM"/>
    </source>
</evidence>
<reference evidence="1 2" key="1">
    <citation type="journal article" date="2015" name="Genome Announc.">
        <title>Draft Genome Sequence of Norvancomycin-Producing Strain Amycolatopsis orientalis CPCC200066.</title>
        <authorList>
            <person name="Lei X."/>
            <person name="Yuan F."/>
            <person name="Shi Y."/>
            <person name="Li X."/>
            <person name="Wang L."/>
            <person name="Hong B."/>
        </authorList>
    </citation>
    <scope>NUCLEOTIDE SEQUENCE [LARGE SCALE GENOMIC DNA]</scope>
    <source>
        <strain evidence="1 2">B-37</strain>
    </source>
</reference>
<dbReference type="EMBL" id="CP016174">
    <property type="protein sequence ID" value="ANN16243.1"/>
    <property type="molecule type" value="Genomic_DNA"/>
</dbReference>
<keyword evidence="2" id="KW-1185">Reference proteome</keyword>
<dbReference type="Gene3D" id="3.40.50.300">
    <property type="entry name" value="P-loop containing nucleotide triphosphate hydrolases"/>
    <property type="match status" value="1"/>
</dbReference>
<dbReference type="AlphaFoldDB" id="A0A193BVP6"/>
<name>A0A193BVP6_AMYOR</name>
<protein>
    <recommendedName>
        <fullName evidence="3">Terminase</fullName>
    </recommendedName>
</protein>
<evidence type="ECO:0000313" key="2">
    <source>
        <dbReference type="Proteomes" id="UP000093695"/>
    </source>
</evidence>
<dbReference type="KEGG" id="aori:SD37_11705"/>
<gene>
    <name evidence="1" type="ORF">SD37_11705</name>
</gene>
<evidence type="ECO:0000313" key="1">
    <source>
        <dbReference type="EMBL" id="ANN16243.1"/>
    </source>
</evidence>
<accession>A0A193BVP6</accession>
<dbReference type="Proteomes" id="UP000093695">
    <property type="component" value="Chromosome"/>
</dbReference>